<sequence>CPFTMYTRLFLLHGDRQALPGSSTRKVAYLVRQLDVPWTDWMLSTFGGVSLLVSQEATTLPEHSTLKGG</sequence>
<feature type="non-terminal residue" evidence="1">
    <location>
        <position position="1"/>
    </location>
</feature>
<protein>
    <submittedName>
        <fullName evidence="1">13405_t:CDS:1</fullName>
    </submittedName>
</protein>
<dbReference type="Proteomes" id="UP001153678">
    <property type="component" value="Unassembled WGS sequence"/>
</dbReference>
<comment type="caution">
    <text evidence="1">The sequence shown here is derived from an EMBL/GenBank/DDBJ whole genome shotgun (WGS) entry which is preliminary data.</text>
</comment>
<evidence type="ECO:0000313" key="1">
    <source>
        <dbReference type="EMBL" id="CAI2191840.1"/>
    </source>
</evidence>
<dbReference type="EMBL" id="CAMKVN010007776">
    <property type="protein sequence ID" value="CAI2191840.1"/>
    <property type="molecule type" value="Genomic_DNA"/>
</dbReference>
<proteinExistence type="predicted"/>
<gene>
    <name evidence="1" type="ORF">FWILDA_LOCUS15274</name>
</gene>
<dbReference type="AlphaFoldDB" id="A0A9W4WWY3"/>
<evidence type="ECO:0000313" key="2">
    <source>
        <dbReference type="Proteomes" id="UP001153678"/>
    </source>
</evidence>
<accession>A0A9W4WWY3</accession>
<reference evidence="1" key="1">
    <citation type="submission" date="2022-08" db="EMBL/GenBank/DDBJ databases">
        <authorList>
            <person name="Kallberg Y."/>
            <person name="Tangrot J."/>
            <person name="Rosling A."/>
        </authorList>
    </citation>
    <scope>NUCLEOTIDE SEQUENCE</scope>
    <source>
        <strain evidence="1">Wild A</strain>
    </source>
</reference>
<name>A0A9W4WWY3_9GLOM</name>
<organism evidence="1 2">
    <name type="scientific">Funneliformis geosporum</name>
    <dbReference type="NCBI Taxonomy" id="1117311"/>
    <lineage>
        <taxon>Eukaryota</taxon>
        <taxon>Fungi</taxon>
        <taxon>Fungi incertae sedis</taxon>
        <taxon>Mucoromycota</taxon>
        <taxon>Glomeromycotina</taxon>
        <taxon>Glomeromycetes</taxon>
        <taxon>Glomerales</taxon>
        <taxon>Glomeraceae</taxon>
        <taxon>Funneliformis</taxon>
    </lineage>
</organism>
<keyword evidence="2" id="KW-1185">Reference proteome</keyword>